<dbReference type="InterPro" id="IPR025485">
    <property type="entry name" value="DUF4377"/>
</dbReference>
<feature type="domain" description="DUF4377" evidence="3">
    <location>
        <begin position="177"/>
        <end position="260"/>
    </location>
</feature>
<comment type="caution">
    <text evidence="4">The sequence shown here is derived from an EMBL/GenBank/DDBJ whole genome shotgun (WGS) entry which is preliminary data.</text>
</comment>
<sequence length="265" mass="29043">MIKKHALSFTLCAVSISVLSACTSGANSRHATSPAQELENYQWTQVNIIQSNGQSQSAFHSAQGGPVTLNFSDDQMMLGGLCNNLIAAYQVNGDRITISSPISTMKACGDAELMRYEQQVGQALPSIERWSLLKSDTTDAIPVLTLHFTDGTQWRLQGEQTLAAKYGVEPVRVFLEIEPATVDCTTSSGTMQQCLRVREIVYSEQGLQTSTGPWLDYYGQIEGYEHTPGLRQIIRLNRYPLANAPAGSAAYVDELDMVVQSEIVK</sequence>
<dbReference type="PROSITE" id="PS51257">
    <property type="entry name" value="PROKAR_LIPOPROTEIN"/>
    <property type="match status" value="1"/>
</dbReference>
<dbReference type="PANTHER" id="PTHR35535">
    <property type="entry name" value="HEAT SHOCK PROTEIN HSLJ"/>
    <property type="match status" value="1"/>
</dbReference>
<feature type="signal peptide" evidence="1">
    <location>
        <begin position="1"/>
        <end position="20"/>
    </location>
</feature>
<dbReference type="InterPro" id="IPR005184">
    <property type="entry name" value="DUF306_Meta_HslJ"/>
</dbReference>
<feature type="domain" description="DUF306" evidence="2">
    <location>
        <begin position="36"/>
        <end position="152"/>
    </location>
</feature>
<evidence type="ECO:0000313" key="5">
    <source>
        <dbReference type="Proteomes" id="UP001168613"/>
    </source>
</evidence>
<evidence type="ECO:0000259" key="3">
    <source>
        <dbReference type="Pfam" id="PF14302"/>
    </source>
</evidence>
<keyword evidence="1" id="KW-0732">Signal</keyword>
<evidence type="ECO:0000313" key="4">
    <source>
        <dbReference type="EMBL" id="MDN4121817.1"/>
    </source>
</evidence>
<dbReference type="Proteomes" id="UP001168613">
    <property type="component" value="Unassembled WGS sequence"/>
</dbReference>
<dbReference type="InterPro" id="IPR038670">
    <property type="entry name" value="HslJ-like_sf"/>
</dbReference>
<dbReference type="Pfam" id="PF03724">
    <property type="entry name" value="META"/>
    <property type="match status" value="1"/>
</dbReference>
<organism evidence="4 5">
    <name type="scientific">Alcaligenes endophyticus</name>
    <dbReference type="NCBI Taxonomy" id="1929088"/>
    <lineage>
        <taxon>Bacteria</taxon>
        <taxon>Pseudomonadati</taxon>
        <taxon>Pseudomonadota</taxon>
        <taxon>Betaproteobacteria</taxon>
        <taxon>Burkholderiales</taxon>
        <taxon>Alcaligenaceae</taxon>
        <taxon>Alcaligenes</taxon>
    </lineage>
</organism>
<dbReference type="RefSeq" id="WP_266123174.1">
    <property type="nucleotide sequence ID" value="NZ_JAJHNU010000003.1"/>
</dbReference>
<dbReference type="EMBL" id="JAJHNU010000003">
    <property type="protein sequence ID" value="MDN4121817.1"/>
    <property type="molecule type" value="Genomic_DNA"/>
</dbReference>
<keyword evidence="5" id="KW-1185">Reference proteome</keyword>
<protein>
    <submittedName>
        <fullName evidence="4">META and DUF4377 domain-containing protein</fullName>
    </submittedName>
</protein>
<name>A0ABT8EKU4_9BURK</name>
<proteinExistence type="predicted"/>
<evidence type="ECO:0000259" key="2">
    <source>
        <dbReference type="Pfam" id="PF03724"/>
    </source>
</evidence>
<accession>A0ABT8EKU4</accession>
<gene>
    <name evidence="4" type="ORF">LMS43_10990</name>
</gene>
<dbReference type="InterPro" id="IPR053147">
    <property type="entry name" value="Hsp_HslJ-like"/>
</dbReference>
<feature type="chain" id="PRO_5045055009" evidence="1">
    <location>
        <begin position="21"/>
        <end position="265"/>
    </location>
</feature>
<evidence type="ECO:0000256" key="1">
    <source>
        <dbReference type="SAM" id="SignalP"/>
    </source>
</evidence>
<dbReference type="PANTHER" id="PTHR35535:SF1">
    <property type="entry name" value="HEAT SHOCK PROTEIN HSLJ"/>
    <property type="match status" value="1"/>
</dbReference>
<dbReference type="Gene3D" id="2.40.128.270">
    <property type="match status" value="1"/>
</dbReference>
<dbReference type="Pfam" id="PF14302">
    <property type="entry name" value="DUF4377"/>
    <property type="match status" value="1"/>
</dbReference>
<reference evidence="4" key="1">
    <citation type="submission" date="2021-11" db="EMBL/GenBank/DDBJ databases">
        <title>Draft genome sequence of Alcaligenes endophyticus type strain CCUG 75668T.</title>
        <authorList>
            <person name="Salva-Serra F."/>
            <person name="Duran R.E."/>
            <person name="Seeger M."/>
            <person name="Moore E.R.B."/>
            <person name="Jaen-Luchoro D."/>
        </authorList>
    </citation>
    <scope>NUCLEOTIDE SEQUENCE</scope>
    <source>
        <strain evidence="4">CCUG 75668</strain>
    </source>
</reference>